<dbReference type="PANTHER" id="PTHR34835">
    <property type="entry name" value="OS07G0283600 PROTEIN-RELATED"/>
    <property type="match status" value="1"/>
</dbReference>
<evidence type="ECO:0000256" key="1">
    <source>
        <dbReference type="SAM" id="MobiDB-lite"/>
    </source>
</evidence>
<feature type="region of interest" description="Disordered" evidence="1">
    <location>
        <begin position="67"/>
        <end position="154"/>
    </location>
</feature>
<feature type="compositionally biased region" description="Acidic residues" evidence="1">
    <location>
        <begin position="123"/>
        <end position="137"/>
    </location>
</feature>
<keyword evidence="3" id="KW-1185">Reference proteome</keyword>
<protein>
    <recommendedName>
        <fullName evidence="4">Aminotransferase-like plant mobile domain-containing protein</fullName>
    </recommendedName>
</protein>
<dbReference type="PANTHER" id="PTHR34835:SF90">
    <property type="entry name" value="AMINOTRANSFERASE-LIKE PLANT MOBILE DOMAIN-CONTAINING PROTEIN"/>
    <property type="match status" value="1"/>
</dbReference>
<evidence type="ECO:0000313" key="3">
    <source>
        <dbReference type="Proteomes" id="UP000595140"/>
    </source>
</evidence>
<dbReference type="AlphaFoldDB" id="A0A484MMK6"/>
<gene>
    <name evidence="2" type="ORF">CCAM_LOCUS31821</name>
</gene>
<name>A0A484MMK6_9ASTE</name>
<accession>A0A484MMK6</accession>
<dbReference type="Proteomes" id="UP000595140">
    <property type="component" value="Unassembled WGS sequence"/>
</dbReference>
<reference evidence="2 3" key="1">
    <citation type="submission" date="2018-04" db="EMBL/GenBank/DDBJ databases">
        <authorList>
            <person name="Vogel A."/>
        </authorList>
    </citation>
    <scope>NUCLEOTIDE SEQUENCE [LARGE SCALE GENOMIC DNA]</scope>
</reference>
<feature type="compositionally biased region" description="Acidic residues" evidence="1">
    <location>
        <begin position="69"/>
        <end position="98"/>
    </location>
</feature>
<evidence type="ECO:0008006" key="4">
    <source>
        <dbReference type="Google" id="ProtNLM"/>
    </source>
</evidence>
<dbReference type="OrthoDB" id="1305300at2759"/>
<organism evidence="2 3">
    <name type="scientific">Cuscuta campestris</name>
    <dbReference type="NCBI Taxonomy" id="132261"/>
    <lineage>
        <taxon>Eukaryota</taxon>
        <taxon>Viridiplantae</taxon>
        <taxon>Streptophyta</taxon>
        <taxon>Embryophyta</taxon>
        <taxon>Tracheophyta</taxon>
        <taxon>Spermatophyta</taxon>
        <taxon>Magnoliopsida</taxon>
        <taxon>eudicotyledons</taxon>
        <taxon>Gunneridae</taxon>
        <taxon>Pentapetalae</taxon>
        <taxon>asterids</taxon>
        <taxon>lamiids</taxon>
        <taxon>Solanales</taxon>
        <taxon>Convolvulaceae</taxon>
        <taxon>Cuscuteae</taxon>
        <taxon>Cuscuta</taxon>
        <taxon>Cuscuta subgen. Grammica</taxon>
        <taxon>Cuscuta sect. Cleistogrammica</taxon>
    </lineage>
</organism>
<sequence>MASNDDAYLAYEECNCSERTLPAGNAGRAVKVGKGSRSMSFATPICRSDRLRNVRWRIERINKPVRMEIDDDSDSSLDDQESEDGNNGMDVEDEGDEDGASKDEEGSNDALETDNDAPVASDDGGETDNDADEDDEADTKGDTGSEHSNAIEVCHMPIKSAGERKRRVKLADIKAPYPRLKSRSLPHLITKTMKQLNDLQEEEVERIGFGSILGINILKLPGRLGYWLVKNFDARRSSLVLPDGTKLHMTASDVHSVLGLPYGGVKIENNKSNRDTGLLKEWRMKFGKCNNRITPTELADEMLECKEGGEWFVTHFVLLVMSLLVDGTSHGYVNSLVLDHLRDVGRVKRLNWSHYLLEKLIDNKMKWEKSLGKYFSGSFVLLLQ</sequence>
<proteinExistence type="predicted"/>
<dbReference type="EMBL" id="OOIL02003935">
    <property type="protein sequence ID" value="VFQ90045.1"/>
    <property type="molecule type" value="Genomic_DNA"/>
</dbReference>
<evidence type="ECO:0000313" key="2">
    <source>
        <dbReference type="EMBL" id="VFQ90045.1"/>
    </source>
</evidence>